<reference evidence="6" key="1">
    <citation type="submission" date="2023-06" db="EMBL/GenBank/DDBJ databases">
        <authorList>
            <person name="Zhang S."/>
        </authorList>
    </citation>
    <scope>NUCLEOTIDE SEQUENCE</scope>
    <source>
        <strain evidence="6">SG2303</strain>
    </source>
</reference>
<dbReference type="RefSeq" id="WP_289828709.1">
    <property type="nucleotide sequence ID" value="NZ_JAUEDK010000005.1"/>
</dbReference>
<dbReference type="PANTHER" id="PTHR30126">
    <property type="entry name" value="HTH-TYPE TRANSCRIPTIONAL REGULATOR"/>
    <property type="match status" value="1"/>
</dbReference>
<dbReference type="InterPro" id="IPR036390">
    <property type="entry name" value="WH_DNA-bd_sf"/>
</dbReference>
<sequence>MIDLSCLQHFLVVARQPSLAAAAEELCLTPSAISKSLRRLETQLATTLFDREGRALRLNSDGQRLLEKAVPLLAAASQLHADFAGEPDSFKCRLVGPALLQLRWGQQLATHLAECHPLAAISFDVMDESAALAAVLSGDADLALVTLTEGRRPDARLSTRPLGETEFRVALGARHPLAGAVSAPLATVLQHDFVAPIHPPFASLDGEPATDGWRDDLFPRKIRYRSDDALLTRELLANGRALAYLPDYLIASLGLAILSIPDCPYRCHQQVMLVRRRQPAASWIAPFADSAAFTPAPALACGGANGPR</sequence>
<keyword evidence="7" id="KW-1185">Reference proteome</keyword>
<dbReference type="InterPro" id="IPR036388">
    <property type="entry name" value="WH-like_DNA-bd_sf"/>
</dbReference>
<evidence type="ECO:0000313" key="7">
    <source>
        <dbReference type="Proteomes" id="UP001168540"/>
    </source>
</evidence>
<organism evidence="6 7">
    <name type="scientific">Crenobacter oryzisoli</name>
    <dbReference type="NCBI Taxonomy" id="3056844"/>
    <lineage>
        <taxon>Bacteria</taxon>
        <taxon>Pseudomonadati</taxon>
        <taxon>Pseudomonadota</taxon>
        <taxon>Betaproteobacteria</taxon>
        <taxon>Neisseriales</taxon>
        <taxon>Neisseriaceae</taxon>
        <taxon>Crenobacter</taxon>
    </lineage>
</organism>
<evidence type="ECO:0000259" key="5">
    <source>
        <dbReference type="PROSITE" id="PS50931"/>
    </source>
</evidence>
<dbReference type="Pfam" id="PF00126">
    <property type="entry name" value="HTH_1"/>
    <property type="match status" value="1"/>
</dbReference>
<gene>
    <name evidence="6" type="ORF">QU481_04540</name>
</gene>
<evidence type="ECO:0000256" key="3">
    <source>
        <dbReference type="ARBA" id="ARBA00023125"/>
    </source>
</evidence>
<dbReference type="Gene3D" id="1.10.10.10">
    <property type="entry name" value="Winged helix-like DNA-binding domain superfamily/Winged helix DNA-binding domain"/>
    <property type="match status" value="1"/>
</dbReference>
<name>A0ABT7XK39_9NEIS</name>
<proteinExistence type="inferred from homology"/>
<comment type="similarity">
    <text evidence="1">Belongs to the LysR transcriptional regulatory family.</text>
</comment>
<keyword evidence="2" id="KW-0805">Transcription regulation</keyword>
<evidence type="ECO:0000256" key="4">
    <source>
        <dbReference type="ARBA" id="ARBA00023163"/>
    </source>
</evidence>
<evidence type="ECO:0000313" key="6">
    <source>
        <dbReference type="EMBL" id="MDN0074156.1"/>
    </source>
</evidence>
<dbReference type="EMBL" id="JAUEDK010000005">
    <property type="protein sequence ID" value="MDN0074156.1"/>
    <property type="molecule type" value="Genomic_DNA"/>
</dbReference>
<evidence type="ECO:0000256" key="2">
    <source>
        <dbReference type="ARBA" id="ARBA00023015"/>
    </source>
</evidence>
<dbReference type="InterPro" id="IPR000847">
    <property type="entry name" value="LysR_HTH_N"/>
</dbReference>
<accession>A0ABT7XK39</accession>
<feature type="domain" description="HTH lysR-type" evidence="5">
    <location>
        <begin position="2"/>
        <end position="59"/>
    </location>
</feature>
<dbReference type="PANTHER" id="PTHR30126:SF39">
    <property type="entry name" value="HTH-TYPE TRANSCRIPTIONAL REGULATOR CYSL"/>
    <property type="match status" value="1"/>
</dbReference>
<dbReference type="SUPFAM" id="SSF46785">
    <property type="entry name" value="Winged helix' DNA-binding domain"/>
    <property type="match status" value="1"/>
</dbReference>
<keyword evidence="4" id="KW-0804">Transcription</keyword>
<dbReference type="Proteomes" id="UP001168540">
    <property type="component" value="Unassembled WGS sequence"/>
</dbReference>
<dbReference type="PROSITE" id="PS50931">
    <property type="entry name" value="HTH_LYSR"/>
    <property type="match status" value="1"/>
</dbReference>
<dbReference type="Gene3D" id="3.40.190.10">
    <property type="entry name" value="Periplasmic binding protein-like II"/>
    <property type="match status" value="2"/>
</dbReference>
<keyword evidence="3" id="KW-0238">DNA-binding</keyword>
<dbReference type="Pfam" id="PF03466">
    <property type="entry name" value="LysR_substrate"/>
    <property type="match status" value="1"/>
</dbReference>
<evidence type="ECO:0000256" key="1">
    <source>
        <dbReference type="ARBA" id="ARBA00009437"/>
    </source>
</evidence>
<dbReference type="CDD" id="cd05466">
    <property type="entry name" value="PBP2_LTTR_substrate"/>
    <property type="match status" value="1"/>
</dbReference>
<dbReference type="SUPFAM" id="SSF53850">
    <property type="entry name" value="Periplasmic binding protein-like II"/>
    <property type="match status" value="1"/>
</dbReference>
<dbReference type="InterPro" id="IPR005119">
    <property type="entry name" value="LysR_subst-bd"/>
</dbReference>
<comment type="caution">
    <text evidence="6">The sequence shown here is derived from an EMBL/GenBank/DDBJ whole genome shotgun (WGS) entry which is preliminary data.</text>
</comment>
<protein>
    <submittedName>
        <fullName evidence="6">LysR family transcriptional regulator</fullName>
    </submittedName>
</protein>